<sequence length="72" mass="7841">MTTGSKKHSDQAGADKKDENLPTYQEQLDEALEDSFPASDPIAPGTGAQTGKPVKTGKDDKDWEVKPERPKK</sequence>
<proteinExistence type="predicted"/>
<accession>A0A3P4B7T2</accession>
<feature type="compositionally biased region" description="Basic and acidic residues" evidence="1">
    <location>
        <begin position="7"/>
        <end position="20"/>
    </location>
</feature>
<gene>
    <name evidence="2" type="ORF">PIGHUM_03826</name>
</gene>
<protein>
    <submittedName>
        <fullName evidence="2">Uncharacterized protein</fullName>
    </submittedName>
</protein>
<feature type="region of interest" description="Disordered" evidence="1">
    <location>
        <begin position="1"/>
        <end position="72"/>
    </location>
</feature>
<evidence type="ECO:0000256" key="1">
    <source>
        <dbReference type="SAM" id="MobiDB-lite"/>
    </source>
</evidence>
<keyword evidence="3" id="KW-1185">Reference proteome</keyword>
<dbReference type="EMBL" id="UWPJ01000029">
    <property type="protein sequence ID" value="VCU71738.1"/>
    <property type="molecule type" value="Genomic_DNA"/>
</dbReference>
<dbReference type="OrthoDB" id="8966764at2"/>
<name>A0A3P4B7T2_9BURK</name>
<reference evidence="2 3" key="1">
    <citation type="submission" date="2018-10" db="EMBL/GenBank/DDBJ databases">
        <authorList>
            <person name="Criscuolo A."/>
        </authorList>
    </citation>
    <scope>NUCLEOTIDE SEQUENCE [LARGE SCALE GENOMIC DNA]</scope>
    <source>
        <strain evidence="2">DnA1</strain>
    </source>
</reference>
<evidence type="ECO:0000313" key="3">
    <source>
        <dbReference type="Proteomes" id="UP000277294"/>
    </source>
</evidence>
<dbReference type="Proteomes" id="UP000277294">
    <property type="component" value="Unassembled WGS sequence"/>
</dbReference>
<dbReference type="RefSeq" id="WP_124081324.1">
    <property type="nucleotide sequence ID" value="NZ_UWPJ01000029.1"/>
</dbReference>
<feature type="compositionally biased region" description="Basic and acidic residues" evidence="1">
    <location>
        <begin position="56"/>
        <end position="72"/>
    </location>
</feature>
<evidence type="ECO:0000313" key="2">
    <source>
        <dbReference type="EMBL" id="VCU71738.1"/>
    </source>
</evidence>
<dbReference type="AlphaFoldDB" id="A0A3P4B7T2"/>
<organism evidence="2 3">
    <name type="scientific">Pigmentiphaga humi</name>
    <dbReference type="NCBI Taxonomy" id="2478468"/>
    <lineage>
        <taxon>Bacteria</taxon>
        <taxon>Pseudomonadati</taxon>
        <taxon>Pseudomonadota</taxon>
        <taxon>Betaproteobacteria</taxon>
        <taxon>Burkholderiales</taxon>
        <taxon>Alcaligenaceae</taxon>
        <taxon>Pigmentiphaga</taxon>
    </lineage>
</organism>